<name>H2C9M7_9CREN</name>
<dbReference type="AlphaFoldDB" id="H2C9M7"/>
<evidence type="ECO:0000259" key="1">
    <source>
        <dbReference type="Pfam" id="PF04967"/>
    </source>
</evidence>
<dbReference type="EMBL" id="JH597770">
    <property type="protein sequence ID" value="EHP68853.1"/>
    <property type="molecule type" value="Genomic_DNA"/>
</dbReference>
<organism evidence="2 3">
    <name type="scientific">Metallosphaera yellowstonensis MK1</name>
    <dbReference type="NCBI Taxonomy" id="671065"/>
    <lineage>
        <taxon>Archaea</taxon>
        <taxon>Thermoproteota</taxon>
        <taxon>Thermoprotei</taxon>
        <taxon>Sulfolobales</taxon>
        <taxon>Sulfolobaceae</taxon>
        <taxon>Metallosphaera</taxon>
    </lineage>
</organism>
<protein>
    <submittedName>
        <fullName evidence="2">Putative DNA binding protein</fullName>
    </submittedName>
</protein>
<gene>
    <name evidence="2" type="ORF">MetMK1DRAFT_00033000</name>
</gene>
<feature type="domain" description="HTH bat-type" evidence="1">
    <location>
        <begin position="134"/>
        <end position="185"/>
    </location>
</feature>
<dbReference type="InterPro" id="IPR007050">
    <property type="entry name" value="HTH_bacterioopsin"/>
</dbReference>
<dbReference type="PANTHER" id="PTHR34236:SF1">
    <property type="entry name" value="DIMETHYL SULFOXIDE REDUCTASE TRANSCRIPTIONAL ACTIVATOR"/>
    <property type="match status" value="1"/>
</dbReference>
<proteinExistence type="predicted"/>
<dbReference type="Proteomes" id="UP000003980">
    <property type="component" value="Unassembled WGS sequence"/>
</dbReference>
<dbReference type="Pfam" id="PF04967">
    <property type="entry name" value="HTH_10"/>
    <property type="match status" value="1"/>
</dbReference>
<dbReference type="eggNOG" id="arCOG02271">
    <property type="taxonomic scope" value="Archaea"/>
</dbReference>
<sequence>MILRVVLQIKGRPAMPLEPHDGSVVTILDVKAENGTQRLLVEIRGEDRILSALEGNFTRVSKSKYLGTLRVKGLTEGILAKYVIVNGLVNSDYTEWTVILNGYGELRRLLKELHEGNVEVKVKKVTKYKSGDVLTARQEQILRIALEAGYFEFPRRISAKALAEKLELSVSSLSEIIRRAEKNVISNYFQEKGL</sequence>
<dbReference type="OrthoDB" id="194393at2157"/>
<dbReference type="HOGENOM" id="CLU_101251_2_0_2"/>
<evidence type="ECO:0000313" key="2">
    <source>
        <dbReference type="EMBL" id="EHP68853.1"/>
    </source>
</evidence>
<dbReference type="RefSeq" id="WP_009075714.1">
    <property type="nucleotide sequence ID" value="NZ_JH597770.1"/>
</dbReference>
<accession>H2C9M7</accession>
<dbReference type="PANTHER" id="PTHR34236">
    <property type="entry name" value="DIMETHYL SULFOXIDE REDUCTASE TRANSCRIPTIONAL ACTIVATOR"/>
    <property type="match status" value="1"/>
</dbReference>
<reference evidence="2 3" key="1">
    <citation type="submission" date="2012-01" db="EMBL/GenBank/DDBJ databases">
        <title>Improved High-Quality Draft sequence of Metallosphaera yellowstonensis MK1.</title>
        <authorList>
            <consortium name="US DOE Joint Genome Institute"/>
            <person name="Lucas S."/>
            <person name="Han J."/>
            <person name="Cheng J.-F."/>
            <person name="Goodwin L."/>
            <person name="Pitluck S."/>
            <person name="Peters L."/>
            <person name="Teshima H."/>
            <person name="Detter J.C."/>
            <person name="Han C."/>
            <person name="Tapia R."/>
            <person name="Land M."/>
            <person name="Hauser L."/>
            <person name="Kyrpides N."/>
            <person name="Kozubal M."/>
            <person name="Macur R.E."/>
            <person name="Jay Z."/>
            <person name="Inskeep W."/>
            <person name="Woyke T."/>
        </authorList>
    </citation>
    <scope>NUCLEOTIDE SEQUENCE [LARGE SCALE GENOMIC DNA]</scope>
    <source>
        <strain evidence="2 3">MK1</strain>
    </source>
</reference>
<evidence type="ECO:0000313" key="3">
    <source>
        <dbReference type="Proteomes" id="UP000003980"/>
    </source>
</evidence>
<dbReference type="STRING" id="671065.MetMK1DRAFT_00033000"/>
<keyword evidence="3" id="KW-1185">Reference proteome</keyword>